<comment type="caution">
    <text evidence="2">The sequence shown here is derived from an EMBL/GenBank/DDBJ whole genome shotgun (WGS) entry which is preliminary data.</text>
</comment>
<evidence type="ECO:0000256" key="1">
    <source>
        <dbReference type="SAM" id="MobiDB-lite"/>
    </source>
</evidence>
<protein>
    <submittedName>
        <fullName evidence="2">Uncharacterized protein</fullName>
    </submittedName>
</protein>
<dbReference type="AlphaFoldDB" id="A0AAD8I7S3"/>
<dbReference type="EMBL" id="JAUIZM010000006">
    <property type="protein sequence ID" value="KAK1380066.1"/>
    <property type="molecule type" value="Genomic_DNA"/>
</dbReference>
<evidence type="ECO:0000313" key="3">
    <source>
        <dbReference type="Proteomes" id="UP001237642"/>
    </source>
</evidence>
<gene>
    <name evidence="2" type="ORF">POM88_026810</name>
</gene>
<sequence length="273" mass="27851">MIAQASCPLENDSCYFTEFGYYSLWHKGLCLRHFRVRHRALADAVTAMYFGNEGGTTFPCSKILCLADARKLGIPEFVSTSYPISPAYNNANEVSGRDIYSISPLSQEADHDHEVRVYGKNAFSPSPPNELAAVKLGGCDGSCGCNVGCDEGCGCDVGWGGGGGGGGGYGGGGGGGGGGLGGGGGGGGGRGGGGGGGGGGFIPPVKGFPFPKFPFPWWKPPVPGVNCPPGNANLASDSHINKDASRTTETNALAGQRMNAKFDNNDNETGIRV</sequence>
<dbReference type="Proteomes" id="UP001237642">
    <property type="component" value="Unassembled WGS sequence"/>
</dbReference>
<proteinExistence type="predicted"/>
<accession>A0AAD8I7S3</accession>
<reference evidence="2" key="2">
    <citation type="submission" date="2023-05" db="EMBL/GenBank/DDBJ databases">
        <authorList>
            <person name="Schelkunov M.I."/>
        </authorList>
    </citation>
    <scope>NUCLEOTIDE SEQUENCE</scope>
    <source>
        <strain evidence="2">Hsosn_3</strain>
        <tissue evidence="2">Leaf</tissue>
    </source>
</reference>
<organism evidence="2 3">
    <name type="scientific">Heracleum sosnowskyi</name>
    <dbReference type="NCBI Taxonomy" id="360622"/>
    <lineage>
        <taxon>Eukaryota</taxon>
        <taxon>Viridiplantae</taxon>
        <taxon>Streptophyta</taxon>
        <taxon>Embryophyta</taxon>
        <taxon>Tracheophyta</taxon>
        <taxon>Spermatophyta</taxon>
        <taxon>Magnoliopsida</taxon>
        <taxon>eudicotyledons</taxon>
        <taxon>Gunneridae</taxon>
        <taxon>Pentapetalae</taxon>
        <taxon>asterids</taxon>
        <taxon>campanulids</taxon>
        <taxon>Apiales</taxon>
        <taxon>Apiaceae</taxon>
        <taxon>Apioideae</taxon>
        <taxon>apioid superclade</taxon>
        <taxon>Tordylieae</taxon>
        <taxon>Tordyliinae</taxon>
        <taxon>Heracleum</taxon>
    </lineage>
</organism>
<evidence type="ECO:0000313" key="2">
    <source>
        <dbReference type="EMBL" id="KAK1380066.1"/>
    </source>
</evidence>
<reference evidence="2" key="1">
    <citation type="submission" date="2023-02" db="EMBL/GenBank/DDBJ databases">
        <title>Genome of toxic invasive species Heracleum sosnowskyi carries increased number of genes despite the absence of recent whole-genome duplications.</title>
        <authorList>
            <person name="Schelkunov M."/>
            <person name="Shtratnikova V."/>
            <person name="Makarenko M."/>
            <person name="Klepikova A."/>
            <person name="Omelchenko D."/>
            <person name="Novikova G."/>
            <person name="Obukhova E."/>
            <person name="Bogdanov V."/>
            <person name="Penin A."/>
            <person name="Logacheva M."/>
        </authorList>
    </citation>
    <scope>NUCLEOTIDE SEQUENCE</scope>
    <source>
        <strain evidence="2">Hsosn_3</strain>
        <tissue evidence="2">Leaf</tissue>
    </source>
</reference>
<feature type="region of interest" description="Disordered" evidence="1">
    <location>
        <begin position="244"/>
        <end position="273"/>
    </location>
</feature>
<name>A0AAD8I7S3_9APIA</name>
<keyword evidence="3" id="KW-1185">Reference proteome</keyword>